<dbReference type="Pfam" id="PF00581">
    <property type="entry name" value="Rhodanese"/>
    <property type="match status" value="1"/>
</dbReference>
<dbReference type="AlphaFoldDB" id="A0A2H0U0A5"/>
<name>A0A2H0U0A5_9BACT</name>
<dbReference type="EMBL" id="PFBU01000053">
    <property type="protein sequence ID" value="PIR78252.1"/>
    <property type="molecule type" value="Genomic_DNA"/>
</dbReference>
<proteinExistence type="predicted"/>
<organism evidence="2 3">
    <name type="scientific">Candidatus Magasanikbacteria bacterium CG10_big_fil_rev_8_21_14_0_10_36_16</name>
    <dbReference type="NCBI Taxonomy" id="1974645"/>
    <lineage>
        <taxon>Bacteria</taxon>
        <taxon>Candidatus Magasanikiibacteriota</taxon>
    </lineage>
</organism>
<evidence type="ECO:0000313" key="2">
    <source>
        <dbReference type="EMBL" id="PIR78252.1"/>
    </source>
</evidence>
<dbReference type="Gene3D" id="3.40.250.10">
    <property type="entry name" value="Rhodanese-like domain"/>
    <property type="match status" value="1"/>
</dbReference>
<gene>
    <name evidence="2" type="ORF">COU28_02600</name>
</gene>
<dbReference type="Proteomes" id="UP000230852">
    <property type="component" value="Unassembled WGS sequence"/>
</dbReference>
<comment type="caution">
    <text evidence="2">The sequence shown here is derived from an EMBL/GenBank/DDBJ whole genome shotgun (WGS) entry which is preliminary data.</text>
</comment>
<dbReference type="CDD" id="cd00158">
    <property type="entry name" value="RHOD"/>
    <property type="match status" value="1"/>
</dbReference>
<evidence type="ECO:0000313" key="3">
    <source>
        <dbReference type="Proteomes" id="UP000230852"/>
    </source>
</evidence>
<dbReference type="PANTHER" id="PTHR43031:SF1">
    <property type="entry name" value="PYRIDINE NUCLEOTIDE-DISULPHIDE OXIDOREDUCTASE"/>
    <property type="match status" value="1"/>
</dbReference>
<reference evidence="3" key="1">
    <citation type="submission" date="2017-09" db="EMBL/GenBank/DDBJ databases">
        <title>Depth-based differentiation of microbial function through sediment-hosted aquifers and enrichment of novel symbionts in the deep terrestrial subsurface.</title>
        <authorList>
            <person name="Probst A.J."/>
            <person name="Ladd B."/>
            <person name="Jarett J.K."/>
            <person name="Geller-Mcgrath D.E."/>
            <person name="Sieber C.M.K."/>
            <person name="Emerson J.B."/>
            <person name="Anantharaman K."/>
            <person name="Thomas B.C."/>
            <person name="Malmstrom R."/>
            <person name="Stieglmeier M."/>
            <person name="Klingl A."/>
            <person name="Woyke T."/>
            <person name="Ryan C.M."/>
            <person name="Banfield J.F."/>
        </authorList>
    </citation>
    <scope>NUCLEOTIDE SEQUENCE [LARGE SCALE GENOMIC DNA]</scope>
</reference>
<evidence type="ECO:0000259" key="1">
    <source>
        <dbReference type="PROSITE" id="PS50206"/>
    </source>
</evidence>
<protein>
    <recommendedName>
        <fullName evidence="1">Rhodanese domain-containing protein</fullName>
    </recommendedName>
</protein>
<dbReference type="SMART" id="SM00450">
    <property type="entry name" value="RHOD"/>
    <property type="match status" value="1"/>
</dbReference>
<dbReference type="SUPFAM" id="SSF52821">
    <property type="entry name" value="Rhodanese/Cell cycle control phosphatase"/>
    <property type="match status" value="1"/>
</dbReference>
<dbReference type="PANTHER" id="PTHR43031">
    <property type="entry name" value="FAD-DEPENDENT OXIDOREDUCTASE"/>
    <property type="match status" value="1"/>
</dbReference>
<dbReference type="InterPro" id="IPR036873">
    <property type="entry name" value="Rhodanese-like_dom_sf"/>
</dbReference>
<dbReference type="PROSITE" id="PS50206">
    <property type="entry name" value="RHODANESE_3"/>
    <property type="match status" value="1"/>
</dbReference>
<accession>A0A2H0U0A5</accession>
<sequence>MKIINTPELQDWQKQNKKFRIIDVRTEQEYNAGHIEDSELIPLDIFESKFVDKLPDKAETIVCVCRSGNRSGIAVNFLDGNGYKSVYNLVGGYTIYRLFAL</sequence>
<dbReference type="InterPro" id="IPR001763">
    <property type="entry name" value="Rhodanese-like_dom"/>
</dbReference>
<feature type="domain" description="Rhodanese" evidence="1">
    <location>
        <begin position="15"/>
        <end position="101"/>
    </location>
</feature>
<dbReference type="InterPro" id="IPR050229">
    <property type="entry name" value="GlpE_sulfurtransferase"/>
</dbReference>